<comment type="caution">
    <text evidence="1">The sequence shown here is derived from an EMBL/GenBank/DDBJ whole genome shotgun (WGS) entry which is preliminary data.</text>
</comment>
<dbReference type="PANTHER" id="PTHR46890:SF48">
    <property type="entry name" value="RNA-DIRECTED DNA POLYMERASE"/>
    <property type="match status" value="1"/>
</dbReference>
<protein>
    <recommendedName>
        <fullName evidence="3">Reverse transcriptase domain-containing protein</fullName>
    </recommendedName>
</protein>
<evidence type="ECO:0000313" key="2">
    <source>
        <dbReference type="Proteomes" id="UP001459277"/>
    </source>
</evidence>
<gene>
    <name evidence="1" type="ORF">SO802_000840</name>
</gene>
<proteinExistence type="predicted"/>
<accession>A0AAW2DXW2</accession>
<organism evidence="1 2">
    <name type="scientific">Lithocarpus litseifolius</name>
    <dbReference type="NCBI Taxonomy" id="425828"/>
    <lineage>
        <taxon>Eukaryota</taxon>
        <taxon>Viridiplantae</taxon>
        <taxon>Streptophyta</taxon>
        <taxon>Embryophyta</taxon>
        <taxon>Tracheophyta</taxon>
        <taxon>Spermatophyta</taxon>
        <taxon>Magnoliopsida</taxon>
        <taxon>eudicotyledons</taxon>
        <taxon>Gunneridae</taxon>
        <taxon>Pentapetalae</taxon>
        <taxon>rosids</taxon>
        <taxon>fabids</taxon>
        <taxon>Fagales</taxon>
        <taxon>Fagaceae</taxon>
        <taxon>Lithocarpus</taxon>
    </lineage>
</organism>
<sequence length="545" mass="63168">MGDLNEILLGEEKLGWLDRLERQMQLFRDALDDCRLKDLGFNGYPFTWCNRRPSAHNVWIRLDRGVATVEWMLRFPTSRIHHLDAFHSDHKPILLCSDSELKRFYRRGRPFRFEAMWVKDGSCEKLGSVQDSLQAWNRQSFGHVRNSLAKQLRELKVVEELGGYVSDPTRVHMLRSEIEQLKNKEECMWKQCSHIAWLKEVDKNTKYCHCRATQRNKHNLILGLEDEARLWVEEEVDLGRVVEAYFQNMFTCSNPSQFDEILVGLQPLITAEMSASLSCDYQAEEVLLALKQMAPLTAPEPDGMSPIFYKTYWHIVGKDVISIVLNALNSGTVQESFNSTFIALIPKVKKNLKQVANFRPISLCNVVYKLIAKVVVNYLKKNSTHVIDDSQSVFLSGRLITDNVLMAFETLHYLKRKAQDDNVLFCRVKVEECHRVLDLLSVYEKGSRQKINREKTNIFFNANTHQDTLNQIQQLLGVPAICQYEKYLGLPALVGRAKKQSFVYIKERVWRKLQGWKEKLLSQAGREVLIKVVIQAIPTYTMSCF</sequence>
<dbReference type="SUPFAM" id="SSF56219">
    <property type="entry name" value="DNase I-like"/>
    <property type="match status" value="1"/>
</dbReference>
<evidence type="ECO:0000313" key="1">
    <source>
        <dbReference type="EMBL" id="KAL0013771.1"/>
    </source>
</evidence>
<dbReference type="EMBL" id="JAZDWU010000001">
    <property type="protein sequence ID" value="KAL0013771.1"/>
    <property type="molecule type" value="Genomic_DNA"/>
</dbReference>
<keyword evidence="2" id="KW-1185">Reference proteome</keyword>
<dbReference type="AlphaFoldDB" id="A0AAW2DXW2"/>
<dbReference type="Gene3D" id="3.60.10.10">
    <property type="entry name" value="Endonuclease/exonuclease/phosphatase"/>
    <property type="match status" value="1"/>
</dbReference>
<dbReference type="InterPro" id="IPR036691">
    <property type="entry name" value="Endo/exonu/phosph_ase_sf"/>
</dbReference>
<name>A0AAW2DXW2_9ROSI</name>
<dbReference type="Proteomes" id="UP001459277">
    <property type="component" value="Unassembled WGS sequence"/>
</dbReference>
<evidence type="ECO:0008006" key="3">
    <source>
        <dbReference type="Google" id="ProtNLM"/>
    </source>
</evidence>
<dbReference type="InterPro" id="IPR052343">
    <property type="entry name" value="Retrotransposon-Effector_Assoc"/>
</dbReference>
<dbReference type="PANTHER" id="PTHR46890">
    <property type="entry name" value="NON-LTR RETROLELEMENT REVERSE TRANSCRIPTASE-LIKE PROTEIN-RELATED"/>
    <property type="match status" value="1"/>
</dbReference>
<reference evidence="1 2" key="1">
    <citation type="submission" date="2024-01" db="EMBL/GenBank/DDBJ databases">
        <title>A telomere-to-telomere, gap-free genome of sweet tea (Lithocarpus litseifolius).</title>
        <authorList>
            <person name="Zhou J."/>
        </authorList>
    </citation>
    <scope>NUCLEOTIDE SEQUENCE [LARGE SCALE GENOMIC DNA]</scope>
    <source>
        <strain evidence="1">Zhou-2022a</strain>
        <tissue evidence="1">Leaf</tissue>
    </source>
</reference>